<dbReference type="PANTHER" id="PTHR34365:SF7">
    <property type="entry name" value="GLYCINE-RICH DOMAIN-CONTAINING PROTEIN 1"/>
    <property type="match status" value="1"/>
</dbReference>
<dbReference type="Pfam" id="PF07173">
    <property type="entry name" value="GRDP-like"/>
    <property type="match status" value="1"/>
</dbReference>
<name>A0A2A2TMI2_9CYAN</name>
<dbReference type="Proteomes" id="UP000218238">
    <property type="component" value="Unassembled WGS sequence"/>
</dbReference>
<organism evidence="1 2">
    <name type="scientific">Brunnivagina elsteri CCALA 953</name>
    <dbReference type="NCBI Taxonomy" id="987040"/>
    <lineage>
        <taxon>Bacteria</taxon>
        <taxon>Bacillati</taxon>
        <taxon>Cyanobacteriota</taxon>
        <taxon>Cyanophyceae</taxon>
        <taxon>Nostocales</taxon>
        <taxon>Calotrichaceae</taxon>
        <taxon>Brunnivagina</taxon>
    </lineage>
</organism>
<comment type="caution">
    <text evidence="1">The sequence shown here is derived from an EMBL/GenBank/DDBJ whole genome shotgun (WGS) entry which is preliminary data.</text>
</comment>
<dbReference type="InterPro" id="IPR009836">
    <property type="entry name" value="GRDP-like"/>
</dbReference>
<dbReference type="RefSeq" id="WP_095720824.1">
    <property type="nucleotide sequence ID" value="NZ_NTFS01000042.1"/>
</dbReference>
<dbReference type="EMBL" id="NTFS01000042">
    <property type="protein sequence ID" value="PAX59650.1"/>
    <property type="molecule type" value="Genomic_DNA"/>
</dbReference>
<evidence type="ECO:0000313" key="2">
    <source>
        <dbReference type="Proteomes" id="UP000218238"/>
    </source>
</evidence>
<reference evidence="1 2" key="1">
    <citation type="submission" date="2017-08" db="EMBL/GenBank/DDBJ databases">
        <title>Draft genome sequence of filamentous cyanobacterium Calothrix elsteri CCALA 953.</title>
        <authorList>
            <person name="Gagunashvili A.N."/>
            <person name="Elster J."/>
            <person name="Andresson O.S."/>
        </authorList>
    </citation>
    <scope>NUCLEOTIDE SEQUENCE [LARGE SCALE GENOMIC DNA]</scope>
    <source>
        <strain evidence="1 2">CCALA 953</strain>
    </source>
</reference>
<protein>
    <recommendedName>
        <fullName evidence="3">Glycine-rich domain-containing protein-like</fullName>
    </recommendedName>
</protein>
<dbReference type="PANTHER" id="PTHR34365">
    <property type="entry name" value="ENOLASE (DUF1399)"/>
    <property type="match status" value="1"/>
</dbReference>
<keyword evidence="2" id="KW-1185">Reference proteome</keyword>
<gene>
    <name evidence="1" type="ORF">CK510_05990</name>
</gene>
<dbReference type="OrthoDB" id="278697at2"/>
<dbReference type="AlphaFoldDB" id="A0A2A2TMI2"/>
<proteinExistence type="predicted"/>
<sequence length="177" mass="20907">MNTIWEKQLLSNNNEEFAEKITNFFRKLNQLDLQVISKKLTSNSKNFQWTEEEIKSAILRYKMFLCLHFLFPNTELVPTVEIDQVWHTHILLNTAKYIENCQELYGYILHHYSPADDNLEISHKCQETAFALTKHLFLEIFGIDICHNEVYHRGPCLILPQHFPQLQRSACLTIPKS</sequence>
<evidence type="ECO:0008006" key="3">
    <source>
        <dbReference type="Google" id="ProtNLM"/>
    </source>
</evidence>
<accession>A0A2A2TMI2</accession>
<evidence type="ECO:0000313" key="1">
    <source>
        <dbReference type="EMBL" id="PAX59650.1"/>
    </source>
</evidence>